<evidence type="ECO:0000313" key="3">
    <source>
        <dbReference type="Proteomes" id="UP000325395"/>
    </source>
</evidence>
<evidence type="ECO:0008006" key="4">
    <source>
        <dbReference type="Google" id="ProtNLM"/>
    </source>
</evidence>
<feature type="compositionally biased region" description="Acidic residues" evidence="1">
    <location>
        <begin position="253"/>
        <end position="268"/>
    </location>
</feature>
<evidence type="ECO:0000313" key="2">
    <source>
        <dbReference type="EMBL" id="KAE8410351.1"/>
    </source>
</evidence>
<feature type="compositionally biased region" description="Basic and acidic residues" evidence="1">
    <location>
        <begin position="598"/>
        <end position="607"/>
    </location>
</feature>
<feature type="compositionally biased region" description="Basic and acidic residues" evidence="1">
    <location>
        <begin position="533"/>
        <end position="548"/>
    </location>
</feature>
<feature type="region of interest" description="Disordered" evidence="1">
    <location>
        <begin position="138"/>
        <end position="168"/>
    </location>
</feature>
<accession>A0ABQ6VZS7</accession>
<feature type="compositionally biased region" description="Polar residues" evidence="1">
    <location>
        <begin position="390"/>
        <end position="405"/>
    </location>
</feature>
<protein>
    <recommendedName>
        <fullName evidence="4">Telomeric single stranded DNA binding POT1/Cdc13 domain-containing protein</fullName>
    </recommendedName>
</protein>
<gene>
    <name evidence="2" type="ORF">BDV36DRAFT_302830</name>
</gene>
<feature type="compositionally biased region" description="Basic and acidic residues" evidence="1">
    <location>
        <begin position="618"/>
        <end position="628"/>
    </location>
</feature>
<feature type="region of interest" description="Disordered" evidence="1">
    <location>
        <begin position="252"/>
        <end position="285"/>
    </location>
</feature>
<feature type="compositionally biased region" description="Polar residues" evidence="1">
    <location>
        <begin position="448"/>
        <end position="466"/>
    </location>
</feature>
<proteinExistence type="predicted"/>
<name>A0ABQ6VZS7_9EURO</name>
<sequence length="653" mass="71642">MDANEQFPTSEPLRANRIPIAQLSPTLEHFSKSSIHASVTLLWPYSSSTKSLSLLLAEPDFRLRHSNGQVKAVFHGHIAESVAKSQIGIGDYVYLSLDGARLSDNVAAPGTPGRSVAWDIHFDDRVFLEIWRSSNHLSTVKVDPPTPSPNNDTTNAPPATPLAKGYDRSDGNFSIDRLGSWQSPAFLGRSRTSLGGLADSVLDPFAEEDGFVPGKGRKRPRFSMRSSEWRVIDEPESPGERGEVPDWTHIFDEDWGSESEPGPEDTAEKEEKPLDATKLEKPELDSEEVFLTVPASEADVTMENVSLASSRTSSERHISQTADGVRLPPHGVFGIAEFSRKRDVLNCSAHLPIETPRLHPIPSPGLPIPSPLVTMSNSPQGYFTPVAATSHSHTSQIPTTLSQEVTDSDNELPGAQPDTSQTPECTEAAITLGTEDRAIGVSEFRSEPNATKITPKATSQPHTMANTGLEELSPDEDSKGAAEPAQVDQSTPQISDEDIKRPHGHVGDINQLKSPKREGKEFEGDETCIDAQVKAESEKDKEETHQGEEVAEEDNLEDDYHKPTRTCTSLTPGDTLASGAAKVDEYGTDGSGEEDTETLERSRHYHDWVTQSETETPETERGHRTEAAHEEEDEWDEEGRKEKQTTRKWKGTT</sequence>
<feature type="compositionally biased region" description="Basic and acidic residues" evidence="1">
    <location>
        <begin position="269"/>
        <end position="284"/>
    </location>
</feature>
<evidence type="ECO:0000256" key="1">
    <source>
        <dbReference type="SAM" id="MobiDB-lite"/>
    </source>
</evidence>
<keyword evidence="3" id="KW-1185">Reference proteome</keyword>
<dbReference type="Proteomes" id="UP000325395">
    <property type="component" value="Unassembled WGS sequence"/>
</dbReference>
<feature type="region of interest" description="Disordered" evidence="1">
    <location>
        <begin position="443"/>
        <end position="653"/>
    </location>
</feature>
<dbReference type="EMBL" id="ML735957">
    <property type="protein sequence ID" value="KAE8410351.1"/>
    <property type="molecule type" value="Genomic_DNA"/>
</dbReference>
<reference evidence="2 3" key="1">
    <citation type="submission" date="2019-04" db="EMBL/GenBank/DDBJ databases">
        <authorList>
            <consortium name="DOE Joint Genome Institute"/>
            <person name="Mondo S."/>
            <person name="Kjaerbolling I."/>
            <person name="Vesth T."/>
            <person name="Frisvad J.C."/>
            <person name="Nybo J.L."/>
            <person name="Theobald S."/>
            <person name="Kildgaard S."/>
            <person name="Isbrandt T."/>
            <person name="Kuo A."/>
            <person name="Sato A."/>
            <person name="Lyhne E.K."/>
            <person name="Kogle M.E."/>
            <person name="Wiebenga A."/>
            <person name="Kun R.S."/>
            <person name="Lubbers R.J."/>
            <person name="Makela M.R."/>
            <person name="Barry K."/>
            <person name="Chovatia M."/>
            <person name="Clum A."/>
            <person name="Daum C."/>
            <person name="Haridas S."/>
            <person name="He G."/>
            <person name="LaButti K."/>
            <person name="Lipzen A."/>
            <person name="Riley R."/>
            <person name="Salamov A."/>
            <person name="Simmons B.A."/>
            <person name="Magnuson J.K."/>
            <person name="Henrissat B."/>
            <person name="Mortensen U.H."/>
            <person name="Larsen T.O."/>
            <person name="Devries R.P."/>
            <person name="Grigoriev I.V."/>
            <person name="Machida M."/>
            <person name="Baker S.E."/>
            <person name="Andersen M.R."/>
            <person name="Cantor M.N."/>
            <person name="Hua S.X."/>
        </authorList>
    </citation>
    <scope>NUCLEOTIDE SEQUENCE [LARGE SCALE GENOMIC DNA]</scope>
    <source>
        <strain evidence="2 3">CBS 117616</strain>
    </source>
</reference>
<organism evidence="2 3">
    <name type="scientific">Aspergillus pseudocaelatus</name>
    <dbReference type="NCBI Taxonomy" id="1825620"/>
    <lineage>
        <taxon>Eukaryota</taxon>
        <taxon>Fungi</taxon>
        <taxon>Dikarya</taxon>
        <taxon>Ascomycota</taxon>
        <taxon>Pezizomycotina</taxon>
        <taxon>Eurotiomycetes</taxon>
        <taxon>Eurotiomycetidae</taxon>
        <taxon>Eurotiales</taxon>
        <taxon>Aspergillaceae</taxon>
        <taxon>Aspergillus</taxon>
        <taxon>Aspergillus subgen. Circumdati</taxon>
    </lineage>
</organism>
<feature type="region of interest" description="Disordered" evidence="1">
    <location>
        <begin position="390"/>
        <end position="423"/>
    </location>
</feature>